<dbReference type="Proteomes" id="UP000215902">
    <property type="component" value="Unassembled WGS sequence"/>
</dbReference>
<reference evidence="1 2" key="1">
    <citation type="submission" date="2017-06" db="EMBL/GenBank/DDBJ databases">
        <title>A platform for efficient transgenesis in Macrostomum lignano, a flatworm model organism for stem cell research.</title>
        <authorList>
            <person name="Berezikov E."/>
        </authorList>
    </citation>
    <scope>NUCLEOTIDE SEQUENCE [LARGE SCALE GENOMIC DNA]</scope>
    <source>
        <strain evidence="1">DV1</strain>
        <tissue evidence="1">Whole organism</tissue>
    </source>
</reference>
<name>A0A267G6H7_9PLAT</name>
<dbReference type="EMBL" id="NIVC01000517">
    <property type="protein sequence ID" value="PAA81653.1"/>
    <property type="molecule type" value="Genomic_DNA"/>
</dbReference>
<feature type="non-terminal residue" evidence="1">
    <location>
        <position position="1"/>
    </location>
</feature>
<evidence type="ECO:0000313" key="2">
    <source>
        <dbReference type="Proteomes" id="UP000215902"/>
    </source>
</evidence>
<sequence length="55" mass="5705">PEVVTTATNNDGDGIIVDPSKLCDSAPCKNGATCRTTSTTLSARVCLVTMDFSAR</sequence>
<accession>A0A267G6H7</accession>
<keyword evidence="2" id="KW-1185">Reference proteome</keyword>
<protein>
    <submittedName>
        <fullName evidence="1">Uncharacterized protein</fullName>
    </submittedName>
</protein>
<dbReference type="AlphaFoldDB" id="A0A267G6H7"/>
<comment type="caution">
    <text evidence="1">The sequence shown here is derived from an EMBL/GenBank/DDBJ whole genome shotgun (WGS) entry which is preliminary data.</text>
</comment>
<proteinExistence type="predicted"/>
<evidence type="ECO:0000313" key="1">
    <source>
        <dbReference type="EMBL" id="PAA81653.1"/>
    </source>
</evidence>
<gene>
    <name evidence="1" type="ORF">BOX15_Mlig018549g1</name>
</gene>
<organism evidence="1 2">
    <name type="scientific">Macrostomum lignano</name>
    <dbReference type="NCBI Taxonomy" id="282301"/>
    <lineage>
        <taxon>Eukaryota</taxon>
        <taxon>Metazoa</taxon>
        <taxon>Spiralia</taxon>
        <taxon>Lophotrochozoa</taxon>
        <taxon>Platyhelminthes</taxon>
        <taxon>Rhabditophora</taxon>
        <taxon>Macrostomorpha</taxon>
        <taxon>Macrostomida</taxon>
        <taxon>Macrostomidae</taxon>
        <taxon>Macrostomum</taxon>
    </lineage>
</organism>